<dbReference type="InterPro" id="IPR012296">
    <property type="entry name" value="Nuclease_put_TT1808"/>
</dbReference>
<dbReference type="InterPro" id="IPR011335">
    <property type="entry name" value="Restrct_endonuc-II-like"/>
</dbReference>
<accession>A0ABX1VHH1</accession>
<dbReference type="Pfam" id="PF05685">
    <property type="entry name" value="Uma2"/>
    <property type="match status" value="1"/>
</dbReference>
<dbReference type="SUPFAM" id="SSF52980">
    <property type="entry name" value="Restriction endonuclease-like"/>
    <property type="match status" value="1"/>
</dbReference>
<dbReference type="PANTHER" id="PTHR34107">
    <property type="entry name" value="SLL0198 PROTEIN-RELATED"/>
    <property type="match status" value="1"/>
</dbReference>
<feature type="domain" description="Putative restriction endonuclease" evidence="1">
    <location>
        <begin position="26"/>
        <end position="197"/>
    </location>
</feature>
<reference evidence="2 3" key="1">
    <citation type="journal article" date="2020" name="Syst. Appl. Microbiol.">
        <title>Alienimonas chondri sp. nov., a novel planctomycete isolated from the biofilm of the red alga Chondrus crispus.</title>
        <authorList>
            <person name="Vitorino I."/>
            <person name="Albuquerque L."/>
            <person name="Wiegand S."/>
            <person name="Kallscheuer N."/>
            <person name="da Costa M.S."/>
            <person name="Lobo-da-Cunha A."/>
            <person name="Jogler C."/>
            <person name="Lage O.M."/>
        </authorList>
    </citation>
    <scope>NUCLEOTIDE SEQUENCE [LARGE SCALE GENOMIC DNA]</scope>
    <source>
        <strain evidence="2 3">LzC2</strain>
    </source>
</reference>
<gene>
    <name evidence="2" type="ORF">LzC2_30120</name>
</gene>
<name>A0ABX1VHH1_9PLAN</name>
<dbReference type="EMBL" id="WTPX01000107">
    <property type="protein sequence ID" value="NNJ26916.1"/>
    <property type="molecule type" value="Genomic_DNA"/>
</dbReference>
<dbReference type="Proteomes" id="UP000609651">
    <property type="component" value="Unassembled WGS sequence"/>
</dbReference>
<keyword evidence="3" id="KW-1185">Reference proteome</keyword>
<dbReference type="PANTHER" id="PTHR34107:SF1">
    <property type="entry name" value="SLL0198 PROTEIN"/>
    <property type="match status" value="1"/>
</dbReference>
<comment type="caution">
    <text evidence="2">The sequence shown here is derived from an EMBL/GenBank/DDBJ whole genome shotgun (WGS) entry which is preliminary data.</text>
</comment>
<dbReference type="InterPro" id="IPR008538">
    <property type="entry name" value="Uma2"/>
</dbReference>
<sequence length="203" mass="22160">MNASTAPPSRLSRSLPPGTPAILTAEQFINLPDTRGLELDRGCIVELPVPGFQHGVVCAETSRVLANFAKEHDLGRVLSNDSHLQVPSLDDSGTDTVRGMDVAFFSWDRVPRDQRPVGLPPNPPEWIVEVRSPSDRRGAMLTKIGQYLARGVDVVTLLDPERRTAHMFTQEEEFPAPLGDDAILTPGDFLPGFSLRVGDLLEG</sequence>
<organism evidence="2 3">
    <name type="scientific">Alienimonas chondri</name>
    <dbReference type="NCBI Taxonomy" id="2681879"/>
    <lineage>
        <taxon>Bacteria</taxon>
        <taxon>Pseudomonadati</taxon>
        <taxon>Planctomycetota</taxon>
        <taxon>Planctomycetia</taxon>
        <taxon>Planctomycetales</taxon>
        <taxon>Planctomycetaceae</taxon>
        <taxon>Alienimonas</taxon>
    </lineage>
</organism>
<dbReference type="RefSeq" id="WP_171188412.1">
    <property type="nucleotide sequence ID" value="NZ_WTPX01000107.1"/>
</dbReference>
<evidence type="ECO:0000259" key="1">
    <source>
        <dbReference type="Pfam" id="PF05685"/>
    </source>
</evidence>
<evidence type="ECO:0000313" key="3">
    <source>
        <dbReference type="Proteomes" id="UP000609651"/>
    </source>
</evidence>
<protein>
    <recommendedName>
        <fullName evidence="1">Putative restriction endonuclease domain-containing protein</fullName>
    </recommendedName>
</protein>
<evidence type="ECO:0000313" key="2">
    <source>
        <dbReference type="EMBL" id="NNJ26916.1"/>
    </source>
</evidence>
<proteinExistence type="predicted"/>
<dbReference type="CDD" id="cd06260">
    <property type="entry name" value="DUF820-like"/>
    <property type="match status" value="1"/>
</dbReference>
<dbReference type="Gene3D" id="3.90.1570.10">
    <property type="entry name" value="tt1808, chain A"/>
    <property type="match status" value="1"/>
</dbReference>